<dbReference type="KEGG" id="hra:EI982_17600"/>
<evidence type="ECO:0000313" key="1">
    <source>
        <dbReference type="EMBL" id="QGX96731.1"/>
    </source>
</evidence>
<keyword evidence="2" id="KW-1185">Reference proteome</keyword>
<accession>A0A6B9FDJ1</accession>
<dbReference type="EMBL" id="CP034345">
    <property type="protein sequence ID" value="QGX96731.1"/>
    <property type="molecule type" value="Genomic_DNA"/>
</dbReference>
<organism evidence="1 2">
    <name type="scientific">Haloplanus rallus</name>
    <dbReference type="NCBI Taxonomy" id="1816183"/>
    <lineage>
        <taxon>Archaea</taxon>
        <taxon>Methanobacteriati</taxon>
        <taxon>Methanobacteriota</taxon>
        <taxon>Stenosarchaea group</taxon>
        <taxon>Halobacteria</taxon>
        <taxon>Halobacteriales</taxon>
        <taxon>Haloferacaceae</taxon>
        <taxon>Haloplanus</taxon>
    </lineage>
</organism>
<protein>
    <submittedName>
        <fullName evidence="1">MarR family transcriptional regulator</fullName>
    </submittedName>
</protein>
<dbReference type="AlphaFoldDB" id="A0A6B9FDJ1"/>
<name>A0A6B9FDJ1_9EURY</name>
<sequence>MVNRDYTPTDNEEQILDIFKEGYGEDIPWGRVNPLYLRKRTDLNKQQVNYALSQLTAAGWIKKLTEGLYEFVTDPRTEPRLNHE</sequence>
<proteinExistence type="predicted"/>
<evidence type="ECO:0000313" key="2">
    <source>
        <dbReference type="Proteomes" id="UP000428325"/>
    </source>
</evidence>
<dbReference type="Proteomes" id="UP000428325">
    <property type="component" value="Chromosome"/>
</dbReference>
<reference evidence="1 2" key="1">
    <citation type="submission" date="2018-12" db="EMBL/GenBank/DDBJ databases">
        <title>Complete genome sequence of Haloplanus rallus MBLA0036.</title>
        <authorList>
            <person name="Nam Y.-d."/>
            <person name="Kang J."/>
            <person name="Chung W.-H."/>
            <person name="Park Y.S."/>
        </authorList>
    </citation>
    <scope>NUCLEOTIDE SEQUENCE [LARGE SCALE GENOMIC DNA]</scope>
    <source>
        <strain evidence="1 2">MBLA0036</strain>
    </source>
</reference>
<gene>
    <name evidence="1" type="ORF">EI982_17600</name>
</gene>